<dbReference type="KEGG" id="pkc:PKB_3514"/>
<dbReference type="SUPFAM" id="SSF53335">
    <property type="entry name" value="S-adenosyl-L-methionine-dependent methyltransferases"/>
    <property type="match status" value="1"/>
</dbReference>
<sequence length="227" mass="24954">MGDKTAQIQRSWQRNAEAWARAVREQRIESRRLVTDDAIVEAVLQGSPRRVLDIGCGEGWLCRVLAERGCETVGIDASAPLIEQARQGGGGRYEVLSQEQLLGEEGAGLGRFDALVCNFALFAEDLAPLLDALHRYLAPGGRLLIQTLHPWAACGDEPYADGWRLETFAAFGDEFAEPMPWYFRTFESWLAALHAGGWTLQALREPRRPDTGLACSLLLVAVEASAS</sequence>
<evidence type="ECO:0000313" key="2">
    <source>
        <dbReference type="Proteomes" id="UP000025241"/>
    </source>
</evidence>
<gene>
    <name evidence="1" type="ORF">PKB_3514</name>
</gene>
<dbReference type="eggNOG" id="COG2227">
    <property type="taxonomic scope" value="Bacteria"/>
</dbReference>
<dbReference type="CDD" id="cd02440">
    <property type="entry name" value="AdoMet_MTases"/>
    <property type="match status" value="1"/>
</dbReference>
<dbReference type="HOGENOM" id="CLU_049749_1_1_6"/>
<keyword evidence="1" id="KW-0489">Methyltransferase</keyword>
<keyword evidence="1" id="KW-0808">Transferase</keyword>
<dbReference type="PANTHER" id="PTHR43464:SF23">
    <property type="entry name" value="JUVENILE HORMONE ACID O-METHYLTRANSFERASE"/>
    <property type="match status" value="1"/>
</dbReference>
<dbReference type="Pfam" id="PF13489">
    <property type="entry name" value="Methyltransf_23"/>
    <property type="match status" value="1"/>
</dbReference>
<organism evidence="1 2">
    <name type="scientific">Pseudomonas knackmussii (strain DSM 6978 / CCUG 54928 / LMG 23759 / B13)</name>
    <dbReference type="NCBI Taxonomy" id="1301098"/>
    <lineage>
        <taxon>Bacteria</taxon>
        <taxon>Pseudomonadati</taxon>
        <taxon>Pseudomonadota</taxon>
        <taxon>Gammaproteobacteria</taxon>
        <taxon>Pseudomonadales</taxon>
        <taxon>Pseudomonadaceae</taxon>
        <taxon>Pseudomonas</taxon>
    </lineage>
</organism>
<reference evidence="1 2" key="2">
    <citation type="submission" date="2014-05" db="EMBL/GenBank/DDBJ databases">
        <title>Genome sequence of the 3-chlorobenzoate degrading bacterium Pseudomonas knackmussii B13 shows multiple evidence for horizontal gene transfer.</title>
        <authorList>
            <person name="Miyazaki R."/>
            <person name="Bertelli C."/>
            <person name="Falquet L."/>
            <person name="Robinson-Rechavi M."/>
            <person name="Gharib W."/>
            <person name="Roy S."/>
            <person name="Van der Meer J.R."/>
        </authorList>
    </citation>
    <scope>NUCLEOTIDE SEQUENCE [LARGE SCALE GENOMIC DNA]</scope>
    <source>
        <strain evidence="1 2">B13</strain>
    </source>
</reference>
<dbReference type="RefSeq" id="WP_043253351.1">
    <property type="nucleotide sequence ID" value="NZ_HG322950.1"/>
</dbReference>
<dbReference type="STRING" id="1301098.PKB_3514"/>
<reference evidence="1 2" key="1">
    <citation type="submission" date="2013-03" db="EMBL/GenBank/DDBJ databases">
        <authorList>
            <person name="Linke B."/>
        </authorList>
    </citation>
    <scope>NUCLEOTIDE SEQUENCE [LARGE SCALE GENOMIC DNA]</scope>
    <source>
        <strain evidence="1 2">B13</strain>
    </source>
</reference>
<dbReference type="GO" id="GO:0010420">
    <property type="term" value="F:polyprenyldihydroxybenzoate methyltransferase activity"/>
    <property type="evidence" value="ECO:0007669"/>
    <property type="project" value="TreeGrafter"/>
</dbReference>
<dbReference type="AlphaFoldDB" id="A0A024HK05"/>
<protein>
    <submittedName>
        <fullName evidence="1">Type 12 methyltransferase</fullName>
    </submittedName>
</protein>
<dbReference type="PATRIC" id="fig|1301098.3.peg.3534"/>
<dbReference type="EMBL" id="HG322950">
    <property type="protein sequence ID" value="CDF84857.1"/>
    <property type="molecule type" value="Genomic_DNA"/>
</dbReference>
<dbReference type="PANTHER" id="PTHR43464">
    <property type="entry name" value="METHYLTRANSFERASE"/>
    <property type="match status" value="1"/>
</dbReference>
<proteinExistence type="predicted"/>
<evidence type="ECO:0000313" key="1">
    <source>
        <dbReference type="EMBL" id="CDF84857.1"/>
    </source>
</evidence>
<dbReference type="InterPro" id="IPR029063">
    <property type="entry name" value="SAM-dependent_MTases_sf"/>
</dbReference>
<keyword evidence="2" id="KW-1185">Reference proteome</keyword>
<dbReference type="Gene3D" id="3.40.50.150">
    <property type="entry name" value="Vaccinia Virus protein VP39"/>
    <property type="match status" value="1"/>
</dbReference>
<dbReference type="Proteomes" id="UP000025241">
    <property type="component" value="Chromosome I"/>
</dbReference>
<accession>A0A024HK05</accession>
<name>A0A024HK05_PSEKB</name>
<dbReference type="GO" id="GO:0032259">
    <property type="term" value="P:methylation"/>
    <property type="evidence" value="ECO:0007669"/>
    <property type="project" value="UniProtKB-KW"/>
</dbReference>
<dbReference type="OrthoDB" id="9791837at2"/>